<dbReference type="GO" id="GO:0006396">
    <property type="term" value="P:RNA processing"/>
    <property type="evidence" value="ECO:0007669"/>
    <property type="project" value="InterPro"/>
</dbReference>
<dbReference type="InParanoid" id="A0A259TWZ9"/>
<accession>A0A259TWZ9</accession>
<protein>
    <submittedName>
        <fullName evidence="4">rRNA methyltransferase</fullName>
    </submittedName>
</protein>
<organism evidence="4 5">
    <name type="scientific">Rubricoccus marinus</name>
    <dbReference type="NCBI Taxonomy" id="716817"/>
    <lineage>
        <taxon>Bacteria</taxon>
        <taxon>Pseudomonadati</taxon>
        <taxon>Rhodothermota</taxon>
        <taxon>Rhodothermia</taxon>
        <taxon>Rhodothermales</taxon>
        <taxon>Rubricoccaceae</taxon>
        <taxon>Rubricoccus</taxon>
    </lineage>
</organism>
<proteinExistence type="predicted"/>
<dbReference type="GO" id="GO:0005829">
    <property type="term" value="C:cytosol"/>
    <property type="evidence" value="ECO:0007669"/>
    <property type="project" value="TreeGrafter"/>
</dbReference>
<name>A0A259TWZ9_9BACT</name>
<evidence type="ECO:0000313" key="5">
    <source>
        <dbReference type="Proteomes" id="UP000216446"/>
    </source>
</evidence>
<evidence type="ECO:0000256" key="2">
    <source>
        <dbReference type="ARBA" id="ARBA00022679"/>
    </source>
</evidence>
<dbReference type="Gene3D" id="3.40.1280.10">
    <property type="match status" value="1"/>
</dbReference>
<dbReference type="InterPro" id="IPR029026">
    <property type="entry name" value="tRNA_m1G_MTases_N"/>
</dbReference>
<keyword evidence="1 4" id="KW-0489">Methyltransferase</keyword>
<dbReference type="GO" id="GO:0032259">
    <property type="term" value="P:methylation"/>
    <property type="evidence" value="ECO:0007669"/>
    <property type="project" value="UniProtKB-KW"/>
</dbReference>
<dbReference type="OrthoDB" id="9795352at2"/>
<sequence length="126" mass="13239">LSGFTPTPEHRGVIKTALGAQEAVAWSHEAEVLPLLERLRDEGYTLAALEITDRAIAPEAIAAEHLPLALVLGNEVHGVSREVLDAVDLHLALPQYGIKASLNVSVAFGIAAYALVGRMRGLGVAG</sequence>
<dbReference type="GO" id="GO:0008173">
    <property type="term" value="F:RNA methyltransferase activity"/>
    <property type="evidence" value="ECO:0007669"/>
    <property type="project" value="InterPro"/>
</dbReference>
<dbReference type="AlphaFoldDB" id="A0A259TWZ9"/>
<feature type="non-terminal residue" evidence="4">
    <location>
        <position position="1"/>
    </location>
</feature>
<dbReference type="Proteomes" id="UP000216446">
    <property type="component" value="Unassembled WGS sequence"/>
</dbReference>
<dbReference type="RefSeq" id="WP_094546288.1">
    <property type="nucleotide sequence ID" value="NZ_MQWB01000001.1"/>
</dbReference>
<dbReference type="GO" id="GO:0003723">
    <property type="term" value="F:RNA binding"/>
    <property type="evidence" value="ECO:0007669"/>
    <property type="project" value="InterPro"/>
</dbReference>
<gene>
    <name evidence="4" type="ORF">BSZ36_04105</name>
</gene>
<feature type="domain" description="tRNA/rRNA methyltransferase SpoU type" evidence="3">
    <location>
        <begin position="8"/>
        <end position="113"/>
    </location>
</feature>
<dbReference type="PANTHER" id="PTHR46429">
    <property type="entry name" value="23S RRNA (GUANOSINE-2'-O-)-METHYLTRANSFERASE RLMB"/>
    <property type="match status" value="1"/>
</dbReference>
<evidence type="ECO:0000313" key="4">
    <source>
        <dbReference type="EMBL" id="OZC02241.1"/>
    </source>
</evidence>
<evidence type="ECO:0000256" key="1">
    <source>
        <dbReference type="ARBA" id="ARBA00022603"/>
    </source>
</evidence>
<keyword evidence="2 4" id="KW-0808">Transferase</keyword>
<dbReference type="InterPro" id="IPR004441">
    <property type="entry name" value="rRNA_MeTrfase_TrmH"/>
</dbReference>
<dbReference type="InterPro" id="IPR001537">
    <property type="entry name" value="SpoU_MeTrfase"/>
</dbReference>
<evidence type="ECO:0000259" key="3">
    <source>
        <dbReference type="Pfam" id="PF00588"/>
    </source>
</evidence>
<dbReference type="PANTHER" id="PTHR46429:SF1">
    <property type="entry name" value="23S RRNA (GUANOSINE-2'-O-)-METHYLTRANSFERASE RLMB"/>
    <property type="match status" value="1"/>
</dbReference>
<dbReference type="InterPro" id="IPR029028">
    <property type="entry name" value="Alpha/beta_knot_MTases"/>
</dbReference>
<dbReference type="SUPFAM" id="SSF75217">
    <property type="entry name" value="alpha/beta knot"/>
    <property type="match status" value="1"/>
</dbReference>
<dbReference type="EMBL" id="MQWB01000001">
    <property type="protein sequence ID" value="OZC02241.1"/>
    <property type="molecule type" value="Genomic_DNA"/>
</dbReference>
<keyword evidence="5" id="KW-1185">Reference proteome</keyword>
<reference evidence="4 5" key="1">
    <citation type="submission" date="2016-11" db="EMBL/GenBank/DDBJ databases">
        <title>Study of marine rhodopsin-containing bacteria.</title>
        <authorList>
            <person name="Yoshizawa S."/>
            <person name="Kumagai Y."/>
            <person name="Kogure K."/>
        </authorList>
    </citation>
    <scope>NUCLEOTIDE SEQUENCE [LARGE SCALE GENOMIC DNA]</scope>
    <source>
        <strain evidence="4 5">SG-29</strain>
    </source>
</reference>
<dbReference type="Pfam" id="PF00588">
    <property type="entry name" value="SpoU_methylase"/>
    <property type="match status" value="1"/>
</dbReference>
<comment type="caution">
    <text evidence="4">The sequence shown here is derived from an EMBL/GenBank/DDBJ whole genome shotgun (WGS) entry which is preliminary data.</text>
</comment>